<reference evidence="8 9" key="1">
    <citation type="journal article" date="2022" name="IScience">
        <title>An ultrasensitive nanofiber-based assay for enzymatic hydrolysis and deep-sea microbial degradation of cellulose.</title>
        <authorList>
            <person name="Tsudome M."/>
            <person name="Tachioka M."/>
            <person name="Miyazaki M."/>
            <person name="Uchimura K."/>
            <person name="Tsuda M."/>
            <person name="Takaki Y."/>
            <person name="Deguchi S."/>
        </authorList>
    </citation>
    <scope>NUCLEOTIDE SEQUENCE [LARGE SCALE GENOMIC DNA]</scope>
    <source>
        <strain evidence="8 9">GE09</strain>
    </source>
</reference>
<dbReference type="InterPro" id="IPR036942">
    <property type="entry name" value="Beta-barrel_TonB_sf"/>
</dbReference>
<evidence type="ECO:0000259" key="6">
    <source>
        <dbReference type="Pfam" id="PF00593"/>
    </source>
</evidence>
<dbReference type="Pfam" id="PF07715">
    <property type="entry name" value="Plug"/>
    <property type="match status" value="1"/>
</dbReference>
<keyword evidence="3" id="KW-0998">Cell outer membrane</keyword>
<evidence type="ECO:0000313" key="9">
    <source>
        <dbReference type="Proteomes" id="UP001320119"/>
    </source>
</evidence>
<dbReference type="SUPFAM" id="SSF56935">
    <property type="entry name" value="Porins"/>
    <property type="match status" value="1"/>
</dbReference>
<name>A0AAN2BMB8_9GAMM</name>
<keyword evidence="2 4" id="KW-0472">Membrane</keyword>
<dbReference type="Gene3D" id="2.40.170.20">
    <property type="entry name" value="TonB-dependent receptor, beta-barrel domain"/>
    <property type="match status" value="1"/>
</dbReference>
<feature type="domain" description="TonB-dependent receptor-like beta-barrel" evidence="6">
    <location>
        <begin position="438"/>
        <end position="988"/>
    </location>
</feature>
<feature type="domain" description="TonB-dependent receptor plug" evidence="7">
    <location>
        <begin position="55"/>
        <end position="169"/>
    </location>
</feature>
<feature type="signal peptide" evidence="5">
    <location>
        <begin position="1"/>
        <end position="30"/>
    </location>
</feature>
<proteinExistence type="inferred from homology"/>
<dbReference type="PANTHER" id="PTHR40980">
    <property type="entry name" value="PLUG DOMAIN-CONTAINING PROTEIN"/>
    <property type="match status" value="1"/>
</dbReference>
<dbReference type="KEGG" id="marq:MARGE09_P4103"/>
<dbReference type="InterPro" id="IPR010104">
    <property type="entry name" value="TonB_rcpt_bac"/>
</dbReference>
<dbReference type="RefSeq" id="WP_236985201.1">
    <property type="nucleotide sequence ID" value="NZ_AP023086.1"/>
</dbReference>
<dbReference type="InterPro" id="IPR037066">
    <property type="entry name" value="Plug_dom_sf"/>
</dbReference>
<dbReference type="EMBL" id="AP023086">
    <property type="protein sequence ID" value="BCD99901.1"/>
    <property type="molecule type" value="Genomic_DNA"/>
</dbReference>
<comment type="subcellular location">
    <subcellularLocation>
        <location evidence="1 4">Cell outer membrane</location>
    </subcellularLocation>
</comment>
<protein>
    <recommendedName>
        <fullName evidence="10">TonB-dependent receptor</fullName>
    </recommendedName>
</protein>
<evidence type="ECO:0000256" key="4">
    <source>
        <dbReference type="RuleBase" id="RU003357"/>
    </source>
</evidence>
<evidence type="ECO:0000313" key="8">
    <source>
        <dbReference type="EMBL" id="BCD99901.1"/>
    </source>
</evidence>
<dbReference type="Pfam" id="PF00593">
    <property type="entry name" value="TonB_dep_Rec_b-barrel"/>
    <property type="match status" value="1"/>
</dbReference>
<organism evidence="8 9">
    <name type="scientific">Marinagarivorans cellulosilyticus</name>
    <dbReference type="NCBI Taxonomy" id="2721545"/>
    <lineage>
        <taxon>Bacteria</taxon>
        <taxon>Pseudomonadati</taxon>
        <taxon>Pseudomonadota</taxon>
        <taxon>Gammaproteobacteria</taxon>
        <taxon>Cellvibrionales</taxon>
        <taxon>Cellvibrionaceae</taxon>
        <taxon>Marinagarivorans</taxon>
    </lineage>
</organism>
<evidence type="ECO:0000259" key="7">
    <source>
        <dbReference type="Pfam" id="PF07715"/>
    </source>
</evidence>
<feature type="chain" id="PRO_5042957605" description="TonB-dependent receptor" evidence="5">
    <location>
        <begin position="31"/>
        <end position="1021"/>
    </location>
</feature>
<evidence type="ECO:0000256" key="5">
    <source>
        <dbReference type="SAM" id="SignalP"/>
    </source>
</evidence>
<keyword evidence="5" id="KW-0732">Signal</keyword>
<keyword evidence="9" id="KW-1185">Reference proteome</keyword>
<dbReference type="InterPro" id="IPR012910">
    <property type="entry name" value="Plug_dom"/>
</dbReference>
<dbReference type="NCBIfam" id="TIGR01782">
    <property type="entry name" value="TonB-Xanth-Caul"/>
    <property type="match status" value="1"/>
</dbReference>
<keyword evidence="4" id="KW-0798">TonB box</keyword>
<sequence>MQNTNRFKCKPLSAAIAASVLTLSSQSLMAQDAAPVEEVLVTGIRASLQNAMDIKRDSAGVVDAISAEDIGKFPDTNLAESLQRITGVSINRNNGEGSQITVRGWGPDFNMVTLNGRTMPVGSAYGGGSGADQTTRGGASRAFDFANIASEGVSGVEVYKTGKANITTGGIGATVNVLTARPLNTPGLNASVGGKLVHDTTNRTGDDVTPELSGIFSWTDDDAKFGVGLSASYQERDSGYTGATVNDWDVNEWGLIGGQSDFNEPYDSDVFVNAPDNGQLYTRPYDIRYTFSDRERIRTNAQLTLQYAPTDAITATVDYTFAQNEQSEHRGEVTNWVQRSPFLETVEFDNQAIATPVVITELYNQDPENSPTVRDIGYSQYYRSQEDTLDSLGLNVEWEVNDNLTLAFDVHDSTMESVPTGPGYAGEVDVGVGAPIKTGKTLYYGSDLPYWTWDTDDSIVSNGDGIIDENDLSSTVLRIWSAEQVSDVTQFKFDGMWEFDEGRFDFGIERREMSSNTTSYNGNNQQVLGGWGAAAPGEFPDGSFEPFNLVGEYSDFNTGSAPATGFRADARDLAAFLVSEYGAYVGVENNGGNTASSDTIEEDTLAAYFQVGFDGQIGNFQVNVLTGLRYEATDQTSISNTPPLARFVWQSDNDFAQESVPVDATISENDYDVLLPNLDVQVNFTDDIVARFSTSQTIARAGLASLTSAVNGFGVGGSTLLASTPRANANNPFLKPLMSTNYDLSFEWYFDDTSMASVGFFQKRVDNFVGNEDSIRTFEVRNQTAGPRAQAALLALQDGGWEVSDPALYAMISILDNPTDFPNGADDYDGTVGQQSALGEGCTTADCFIYPRDDDPLMEFEVTTPVNDDEQRKVSGMELAVQHFFGDTGFGVMANYTIVSGNTEFDVFSLEEQYALEGLSDTANMVLMYENYGVQARLAYNWRDDYLNRQNVGSGNNPGFIEDHSQFDLNVSYDITDNLSVSFEGLNITGEDRREYARNKAMLWGLEDLGARYQIGARYKF</sequence>
<gene>
    <name evidence="8" type="ORF">MARGE09_P4103</name>
</gene>
<dbReference type="Proteomes" id="UP001320119">
    <property type="component" value="Chromosome"/>
</dbReference>
<dbReference type="GO" id="GO:0009279">
    <property type="term" value="C:cell outer membrane"/>
    <property type="evidence" value="ECO:0007669"/>
    <property type="project" value="UniProtKB-SubCell"/>
</dbReference>
<dbReference type="AlphaFoldDB" id="A0AAN2BMB8"/>
<accession>A0AAN2BMB8</accession>
<evidence type="ECO:0008006" key="10">
    <source>
        <dbReference type="Google" id="ProtNLM"/>
    </source>
</evidence>
<comment type="similarity">
    <text evidence="4">Belongs to the TonB-dependent receptor family.</text>
</comment>
<evidence type="ECO:0000256" key="3">
    <source>
        <dbReference type="ARBA" id="ARBA00023237"/>
    </source>
</evidence>
<dbReference type="InterPro" id="IPR000531">
    <property type="entry name" value="Beta-barrel_TonB"/>
</dbReference>
<dbReference type="PANTHER" id="PTHR40980:SF3">
    <property type="entry name" value="TONB-DEPENDENT RECEPTOR-LIKE BETA-BARREL DOMAIN-CONTAINING PROTEIN"/>
    <property type="match status" value="1"/>
</dbReference>
<dbReference type="Gene3D" id="2.170.130.10">
    <property type="entry name" value="TonB-dependent receptor, plug domain"/>
    <property type="match status" value="1"/>
</dbReference>
<evidence type="ECO:0000256" key="1">
    <source>
        <dbReference type="ARBA" id="ARBA00004442"/>
    </source>
</evidence>
<evidence type="ECO:0000256" key="2">
    <source>
        <dbReference type="ARBA" id="ARBA00023136"/>
    </source>
</evidence>